<dbReference type="AlphaFoldDB" id="A0A0K8SQ76"/>
<organism evidence="1">
    <name type="scientific">Lygus hesperus</name>
    <name type="common">Western plant bug</name>
    <dbReference type="NCBI Taxonomy" id="30085"/>
    <lineage>
        <taxon>Eukaryota</taxon>
        <taxon>Metazoa</taxon>
        <taxon>Ecdysozoa</taxon>
        <taxon>Arthropoda</taxon>
        <taxon>Hexapoda</taxon>
        <taxon>Insecta</taxon>
        <taxon>Pterygota</taxon>
        <taxon>Neoptera</taxon>
        <taxon>Paraneoptera</taxon>
        <taxon>Hemiptera</taxon>
        <taxon>Heteroptera</taxon>
        <taxon>Panheteroptera</taxon>
        <taxon>Cimicomorpha</taxon>
        <taxon>Miridae</taxon>
        <taxon>Mirini</taxon>
        <taxon>Lygus</taxon>
    </lineage>
</organism>
<dbReference type="EMBL" id="GBRD01010381">
    <property type="protein sequence ID" value="JAG55443.1"/>
    <property type="molecule type" value="Transcribed_RNA"/>
</dbReference>
<evidence type="ECO:0000313" key="1">
    <source>
        <dbReference type="EMBL" id="JAG55443.1"/>
    </source>
</evidence>
<feature type="non-terminal residue" evidence="1">
    <location>
        <position position="1"/>
    </location>
</feature>
<sequence length="100" mass="11436">LPVKPAQINSNGNAKWYTVPEVEGGPQLKEPPDKVHSPRQDHVHFVEQDTDSCNSNRSTRPPPISIGETAFCEMNPLLIAWKPMKFDRCMIVFRTENTYR</sequence>
<reference evidence="1" key="1">
    <citation type="submission" date="2014-09" db="EMBL/GenBank/DDBJ databases">
        <authorList>
            <person name="Magalhaes I.L.F."/>
            <person name="Oliveira U."/>
            <person name="Santos F.R."/>
            <person name="Vidigal T.H.D.A."/>
            <person name="Brescovit A.D."/>
            <person name="Santos A.J."/>
        </authorList>
    </citation>
    <scope>NUCLEOTIDE SEQUENCE</scope>
</reference>
<proteinExistence type="predicted"/>
<protein>
    <submittedName>
        <fullName evidence="1">Uncharacterized protein</fullName>
    </submittedName>
</protein>
<name>A0A0K8SQ76_LYGHE</name>
<feature type="non-terminal residue" evidence="1">
    <location>
        <position position="100"/>
    </location>
</feature>
<accession>A0A0K8SQ76</accession>